<proteinExistence type="predicted"/>
<comment type="caution">
    <text evidence="1">The sequence shown here is derived from an EMBL/GenBank/DDBJ whole genome shotgun (WGS) entry which is preliminary data.</text>
</comment>
<name>A0A9D4GJZ0_DREPO</name>
<dbReference type="Proteomes" id="UP000828390">
    <property type="component" value="Unassembled WGS sequence"/>
</dbReference>
<protein>
    <submittedName>
        <fullName evidence="1">Uncharacterized protein</fullName>
    </submittedName>
</protein>
<accession>A0A9D4GJZ0</accession>
<dbReference type="AlphaFoldDB" id="A0A9D4GJZ0"/>
<evidence type="ECO:0000313" key="2">
    <source>
        <dbReference type="Proteomes" id="UP000828390"/>
    </source>
</evidence>
<reference evidence="1" key="2">
    <citation type="submission" date="2020-11" db="EMBL/GenBank/DDBJ databases">
        <authorList>
            <person name="McCartney M.A."/>
            <person name="Auch B."/>
            <person name="Kono T."/>
            <person name="Mallez S."/>
            <person name="Becker A."/>
            <person name="Gohl D.M."/>
            <person name="Silverstein K.A.T."/>
            <person name="Koren S."/>
            <person name="Bechman K.B."/>
            <person name="Herman A."/>
            <person name="Abrahante J.E."/>
            <person name="Garbe J."/>
        </authorList>
    </citation>
    <scope>NUCLEOTIDE SEQUENCE</scope>
    <source>
        <strain evidence="1">Duluth1</strain>
        <tissue evidence="1">Whole animal</tissue>
    </source>
</reference>
<dbReference type="SUPFAM" id="SSF75011">
    <property type="entry name" value="3-carboxy-cis,cis-mucoante lactonizing enzyme"/>
    <property type="match status" value="1"/>
</dbReference>
<dbReference type="EMBL" id="JAIWYP010000005">
    <property type="protein sequence ID" value="KAH3818806.1"/>
    <property type="molecule type" value="Genomic_DNA"/>
</dbReference>
<dbReference type="InterPro" id="IPR011042">
    <property type="entry name" value="6-blade_b-propeller_TolB-like"/>
</dbReference>
<evidence type="ECO:0000313" key="1">
    <source>
        <dbReference type="EMBL" id="KAH3818806.1"/>
    </source>
</evidence>
<dbReference type="Gene3D" id="2.120.10.30">
    <property type="entry name" value="TolB, C-terminal domain"/>
    <property type="match status" value="1"/>
</dbReference>
<reference evidence="1" key="1">
    <citation type="journal article" date="2019" name="bioRxiv">
        <title>The Genome of the Zebra Mussel, Dreissena polymorpha: A Resource for Invasive Species Research.</title>
        <authorList>
            <person name="McCartney M.A."/>
            <person name="Auch B."/>
            <person name="Kono T."/>
            <person name="Mallez S."/>
            <person name="Zhang Y."/>
            <person name="Obille A."/>
            <person name="Becker A."/>
            <person name="Abrahante J.E."/>
            <person name="Garbe J."/>
            <person name="Badalamenti J.P."/>
            <person name="Herman A."/>
            <person name="Mangelson H."/>
            <person name="Liachko I."/>
            <person name="Sullivan S."/>
            <person name="Sone E.D."/>
            <person name="Koren S."/>
            <person name="Silverstein K.A.T."/>
            <person name="Beckman K.B."/>
            <person name="Gohl D.M."/>
        </authorList>
    </citation>
    <scope>NUCLEOTIDE SEQUENCE</scope>
    <source>
        <strain evidence="1">Duluth1</strain>
        <tissue evidence="1">Whole animal</tissue>
    </source>
</reference>
<organism evidence="1 2">
    <name type="scientific">Dreissena polymorpha</name>
    <name type="common">Zebra mussel</name>
    <name type="synonym">Mytilus polymorpha</name>
    <dbReference type="NCBI Taxonomy" id="45954"/>
    <lineage>
        <taxon>Eukaryota</taxon>
        <taxon>Metazoa</taxon>
        <taxon>Spiralia</taxon>
        <taxon>Lophotrochozoa</taxon>
        <taxon>Mollusca</taxon>
        <taxon>Bivalvia</taxon>
        <taxon>Autobranchia</taxon>
        <taxon>Heteroconchia</taxon>
        <taxon>Euheterodonta</taxon>
        <taxon>Imparidentia</taxon>
        <taxon>Neoheterodontei</taxon>
        <taxon>Myida</taxon>
        <taxon>Dreissenoidea</taxon>
        <taxon>Dreissenidae</taxon>
        <taxon>Dreissena</taxon>
    </lineage>
</organism>
<gene>
    <name evidence="1" type="ORF">DPMN_120532</name>
</gene>
<sequence>MGQEDPNKVFTVQGKSVQHVKISSDSTECSIAAICVLPDRQVLVADNNTENVKLLDQQNQVSSHWSVTGRPVGMLEITPSEVAVTVNDAPKIHEVQFITVKNMQLVIGRKLQLQHTCTVHMVAVSPTGERLYITNLSINKLLTLAKDGSVLASFADPSLKALHGVHVTPAG</sequence>
<keyword evidence="2" id="KW-1185">Reference proteome</keyword>